<evidence type="ECO:0008006" key="3">
    <source>
        <dbReference type="Google" id="ProtNLM"/>
    </source>
</evidence>
<organism evidence="1 2">
    <name type="scientific">Prorocentrum cordatum</name>
    <dbReference type="NCBI Taxonomy" id="2364126"/>
    <lineage>
        <taxon>Eukaryota</taxon>
        <taxon>Sar</taxon>
        <taxon>Alveolata</taxon>
        <taxon>Dinophyceae</taxon>
        <taxon>Prorocentrales</taxon>
        <taxon>Prorocentraceae</taxon>
        <taxon>Prorocentrum</taxon>
    </lineage>
</organism>
<proteinExistence type="predicted"/>
<keyword evidence="2" id="KW-1185">Reference proteome</keyword>
<dbReference type="EMBL" id="CAUYUJ010007768">
    <property type="protein sequence ID" value="CAK0821899.1"/>
    <property type="molecule type" value="Genomic_DNA"/>
</dbReference>
<gene>
    <name evidence="1" type="ORF">PCOR1329_LOCUS23035</name>
</gene>
<accession>A0ABN9RRN0</accession>
<dbReference type="InterPro" id="IPR018490">
    <property type="entry name" value="cNMP-bd_dom_sf"/>
</dbReference>
<comment type="caution">
    <text evidence="1">The sequence shown here is derived from an EMBL/GenBank/DDBJ whole genome shotgun (WGS) entry which is preliminary data.</text>
</comment>
<protein>
    <recommendedName>
        <fullName evidence="3">Cyclic nucleotide-binding domain-containing protein</fullName>
    </recommendedName>
</protein>
<evidence type="ECO:0000313" key="1">
    <source>
        <dbReference type="EMBL" id="CAK0821899.1"/>
    </source>
</evidence>
<sequence length="108" mass="12160">MPVVTLHPLLEQYARTDVAGIWLVCHLAMSQQSWLPSQTVFMRGERASEMLIVLSGSLEYTCRQSENVRMDQWLCEAVLWSEKWHYCGGLVAKGISEICGLTALSSAR</sequence>
<dbReference type="SUPFAM" id="SSF51206">
    <property type="entry name" value="cAMP-binding domain-like"/>
    <property type="match status" value="1"/>
</dbReference>
<name>A0ABN9RRN0_9DINO</name>
<dbReference type="Proteomes" id="UP001189429">
    <property type="component" value="Unassembled WGS sequence"/>
</dbReference>
<reference evidence="1" key="1">
    <citation type="submission" date="2023-10" db="EMBL/GenBank/DDBJ databases">
        <authorList>
            <person name="Chen Y."/>
            <person name="Shah S."/>
            <person name="Dougan E. K."/>
            <person name="Thang M."/>
            <person name="Chan C."/>
        </authorList>
    </citation>
    <scope>NUCLEOTIDE SEQUENCE [LARGE SCALE GENOMIC DNA]</scope>
</reference>
<evidence type="ECO:0000313" key="2">
    <source>
        <dbReference type="Proteomes" id="UP001189429"/>
    </source>
</evidence>